<proteinExistence type="predicted"/>
<keyword evidence="4" id="KW-0411">Iron-sulfur</keyword>
<dbReference type="InterPro" id="IPR002109">
    <property type="entry name" value="Glutaredoxin"/>
</dbReference>
<dbReference type="EMBL" id="HBHT01021013">
    <property type="protein sequence ID" value="CAD9970366.1"/>
    <property type="molecule type" value="Transcribed_RNA"/>
</dbReference>
<dbReference type="SUPFAM" id="SSF52833">
    <property type="entry name" value="Thioredoxin-like"/>
    <property type="match status" value="1"/>
</dbReference>
<organism evidence="8">
    <name type="scientific">Entomoneis paludosa</name>
    <dbReference type="NCBI Taxonomy" id="265537"/>
    <lineage>
        <taxon>Eukaryota</taxon>
        <taxon>Sar</taxon>
        <taxon>Stramenopiles</taxon>
        <taxon>Ochrophyta</taxon>
        <taxon>Bacillariophyta</taxon>
        <taxon>Bacillariophyceae</taxon>
        <taxon>Bacillariophycidae</taxon>
        <taxon>Entomoneidaceae</taxon>
        <taxon>Entomoneis</taxon>
    </lineage>
</organism>
<dbReference type="GO" id="GO:0051537">
    <property type="term" value="F:2 iron, 2 sulfur cluster binding"/>
    <property type="evidence" value="ECO:0007669"/>
    <property type="project" value="UniProtKB-KW"/>
</dbReference>
<feature type="signal peptide" evidence="6">
    <location>
        <begin position="1"/>
        <end position="20"/>
    </location>
</feature>
<evidence type="ECO:0000256" key="2">
    <source>
        <dbReference type="ARBA" id="ARBA00022723"/>
    </source>
</evidence>
<dbReference type="FunFam" id="3.40.30.10:FF:000005">
    <property type="entry name" value="Glutaredoxin 5"/>
    <property type="match status" value="1"/>
</dbReference>
<protein>
    <recommendedName>
        <fullName evidence="7">Glutaredoxin domain-containing protein</fullName>
    </recommendedName>
</protein>
<dbReference type="InterPro" id="IPR036249">
    <property type="entry name" value="Thioredoxin-like_sf"/>
</dbReference>
<dbReference type="AlphaFoldDB" id="A0A7S2YDU2"/>
<dbReference type="PANTHER" id="PTHR10293:SF16">
    <property type="entry name" value="GLUTAREDOXIN-RELATED PROTEIN 5, MITOCHONDRIAL"/>
    <property type="match status" value="1"/>
</dbReference>
<dbReference type="PANTHER" id="PTHR10293">
    <property type="entry name" value="GLUTAREDOXIN FAMILY MEMBER"/>
    <property type="match status" value="1"/>
</dbReference>
<dbReference type="InterPro" id="IPR004480">
    <property type="entry name" value="Monothiol_GRX-rel"/>
</dbReference>
<dbReference type="PROSITE" id="PS51354">
    <property type="entry name" value="GLUTAREDOXIN_2"/>
    <property type="match status" value="1"/>
</dbReference>
<evidence type="ECO:0000313" key="8">
    <source>
        <dbReference type="EMBL" id="CAD9970366.1"/>
    </source>
</evidence>
<evidence type="ECO:0000259" key="7">
    <source>
        <dbReference type="Pfam" id="PF00462"/>
    </source>
</evidence>
<dbReference type="InterPro" id="IPR033658">
    <property type="entry name" value="GRX_PICOT-like"/>
</dbReference>
<dbReference type="GO" id="GO:0046872">
    <property type="term" value="F:metal ion binding"/>
    <property type="evidence" value="ECO:0007669"/>
    <property type="project" value="UniProtKB-KW"/>
</dbReference>
<keyword evidence="2" id="KW-0479">Metal-binding</keyword>
<evidence type="ECO:0000256" key="5">
    <source>
        <dbReference type="ARBA" id="ARBA00023284"/>
    </source>
</evidence>
<evidence type="ECO:0000256" key="3">
    <source>
        <dbReference type="ARBA" id="ARBA00023004"/>
    </source>
</evidence>
<dbReference type="Gene3D" id="3.40.30.10">
    <property type="entry name" value="Glutaredoxin"/>
    <property type="match status" value="1"/>
</dbReference>
<keyword evidence="3" id="KW-0408">Iron</keyword>
<dbReference type="CDD" id="cd03028">
    <property type="entry name" value="GRX_PICOT_like"/>
    <property type="match status" value="1"/>
</dbReference>
<dbReference type="GO" id="GO:0005759">
    <property type="term" value="C:mitochondrial matrix"/>
    <property type="evidence" value="ECO:0007669"/>
    <property type="project" value="TreeGrafter"/>
</dbReference>
<keyword evidence="1" id="KW-0001">2Fe-2S</keyword>
<feature type="domain" description="Glutaredoxin" evidence="7">
    <location>
        <begin position="65"/>
        <end position="129"/>
    </location>
</feature>
<keyword evidence="6" id="KW-0732">Signal</keyword>
<evidence type="ECO:0000256" key="4">
    <source>
        <dbReference type="ARBA" id="ARBA00023014"/>
    </source>
</evidence>
<dbReference type="Pfam" id="PF00462">
    <property type="entry name" value="Glutaredoxin"/>
    <property type="match status" value="1"/>
</dbReference>
<keyword evidence="5" id="KW-0676">Redox-active center</keyword>
<sequence length="155" mass="16984">MFRSFLFLVLAACAVCGSQAFSVTPSNTKAMAATTSTSRLSMSTELGADEGTQERIAQMVKEHPVLLFMKGSKLFPQCGFSNTAVQILQSFNLEFETVDVLSDEQVRQGIKLYSQWPTIPQLYVAGEFVGGSDIMIEMYQSGELGEMIEVAKADM</sequence>
<evidence type="ECO:0000256" key="6">
    <source>
        <dbReference type="SAM" id="SignalP"/>
    </source>
</evidence>
<name>A0A7S2YDU2_9STRA</name>
<dbReference type="NCBIfam" id="TIGR00365">
    <property type="entry name" value="Grx4 family monothiol glutaredoxin"/>
    <property type="match status" value="1"/>
</dbReference>
<reference evidence="8" key="1">
    <citation type="submission" date="2021-01" db="EMBL/GenBank/DDBJ databases">
        <authorList>
            <person name="Corre E."/>
            <person name="Pelletier E."/>
            <person name="Niang G."/>
            <person name="Scheremetjew M."/>
            <person name="Finn R."/>
            <person name="Kale V."/>
            <person name="Holt S."/>
            <person name="Cochrane G."/>
            <person name="Meng A."/>
            <person name="Brown T."/>
            <person name="Cohen L."/>
        </authorList>
    </citation>
    <scope>NUCLEOTIDE SEQUENCE</scope>
    <source>
        <strain evidence="8">CCMP125</strain>
    </source>
</reference>
<accession>A0A7S2YDU2</accession>
<feature type="chain" id="PRO_5030572106" description="Glutaredoxin domain-containing protein" evidence="6">
    <location>
        <begin position="21"/>
        <end position="155"/>
    </location>
</feature>
<gene>
    <name evidence="8" type="ORF">APAL1065_LOCUS14075</name>
</gene>
<evidence type="ECO:0000256" key="1">
    <source>
        <dbReference type="ARBA" id="ARBA00022714"/>
    </source>
</evidence>